<accession>A0A396Z989</accession>
<organism evidence="1 2">
    <name type="scientific">Leptospira stimsonii</name>
    <dbReference type="NCBI Taxonomy" id="2202203"/>
    <lineage>
        <taxon>Bacteria</taxon>
        <taxon>Pseudomonadati</taxon>
        <taxon>Spirochaetota</taxon>
        <taxon>Spirochaetia</taxon>
        <taxon>Leptospirales</taxon>
        <taxon>Leptospiraceae</taxon>
        <taxon>Leptospira</taxon>
    </lineage>
</organism>
<evidence type="ECO:0000313" key="1">
    <source>
        <dbReference type="EMBL" id="RHX91951.1"/>
    </source>
</evidence>
<dbReference type="OrthoDB" id="5509642at2"/>
<dbReference type="AlphaFoldDB" id="A0A396Z989"/>
<protein>
    <submittedName>
        <fullName evidence="1">DUF3293 domain-containing protein</fullName>
    </submittedName>
</protein>
<name>A0A396Z989_9LEPT</name>
<dbReference type="Proteomes" id="UP000265798">
    <property type="component" value="Unassembled WGS sequence"/>
</dbReference>
<dbReference type="Pfam" id="PF11697">
    <property type="entry name" value="DUF3293"/>
    <property type="match status" value="1"/>
</dbReference>
<dbReference type="EMBL" id="QHCT01000001">
    <property type="protein sequence ID" value="RHX91951.1"/>
    <property type="molecule type" value="Genomic_DNA"/>
</dbReference>
<evidence type="ECO:0000313" key="2">
    <source>
        <dbReference type="Proteomes" id="UP000265798"/>
    </source>
</evidence>
<dbReference type="InterPro" id="IPR021710">
    <property type="entry name" value="DUF3293"/>
</dbReference>
<comment type="caution">
    <text evidence="1">The sequence shown here is derived from an EMBL/GenBank/DDBJ whole genome shotgun (WGS) entry which is preliminary data.</text>
</comment>
<dbReference type="RefSeq" id="WP_118966802.1">
    <property type="nucleotide sequence ID" value="NZ_QHCT01000001.1"/>
</dbReference>
<proteinExistence type="predicted"/>
<reference evidence="2" key="1">
    <citation type="submission" date="2018-05" db="EMBL/GenBank/DDBJ databases">
        <title>Leptospira yasudae sp. nov. and Leptospira stimsonii sp. nov., two pathogenic species of the genus Leptospira isolated from environmental sources.</title>
        <authorList>
            <person name="Casanovas-Massana A."/>
            <person name="Hamond C."/>
            <person name="Santos L.A."/>
            <person name="Hacker K.P."/>
            <person name="Balassiano I."/>
            <person name="Medeiros M.A."/>
            <person name="Reis M.G."/>
            <person name="Ko A.I."/>
            <person name="Wunder E.A."/>
        </authorList>
    </citation>
    <scope>NUCLEOTIDE SEQUENCE [LARGE SCALE GENOMIC DNA]</scope>
    <source>
        <strain evidence="2">Yale</strain>
    </source>
</reference>
<sequence>MIHLKNKIRCLYHILRSGNRLSYSLIDSYLKTRYLVFNPSLSIFAESFNPMLDLFLKEQGRTEWAYLTAANPGSKIISVVENQKRNQELRLELKAFPVFEGEGRGEDSFWNPEFSFLVLGISEKNSLSLGKKFQQNAILVGKMDQRSKLKFLY</sequence>
<gene>
    <name evidence="1" type="ORF">DLM75_01570</name>
</gene>